<evidence type="ECO:0000313" key="1">
    <source>
        <dbReference type="EMBL" id="SEQ67250.1"/>
    </source>
</evidence>
<accession>A0A1H9HY39</accession>
<reference evidence="1 2" key="1">
    <citation type="submission" date="2016-10" db="EMBL/GenBank/DDBJ databases">
        <authorList>
            <person name="de Groot N.N."/>
        </authorList>
    </citation>
    <scope>NUCLEOTIDE SEQUENCE [LARGE SCALE GENOMIC DNA]</scope>
    <source>
        <strain evidence="1 2">ATCC 35958</strain>
    </source>
</reference>
<sequence>MRMVTVVKPQKCRLARACSLSFATLEACVRCWAWLCCSSSQTQTVKHTAMQAKTKKAVQAVQAVHSGEEQKKWQCRNTP</sequence>
<proteinExistence type="predicted"/>
<organism evidence="1 2">
    <name type="scientific">Giesbergeria anulus</name>
    <dbReference type="NCBI Taxonomy" id="180197"/>
    <lineage>
        <taxon>Bacteria</taxon>
        <taxon>Pseudomonadati</taxon>
        <taxon>Pseudomonadota</taxon>
        <taxon>Betaproteobacteria</taxon>
        <taxon>Burkholderiales</taxon>
        <taxon>Comamonadaceae</taxon>
        <taxon>Giesbergeria</taxon>
    </lineage>
</organism>
<dbReference type="EMBL" id="FOGD01000002">
    <property type="protein sequence ID" value="SEQ67250.1"/>
    <property type="molecule type" value="Genomic_DNA"/>
</dbReference>
<dbReference type="AlphaFoldDB" id="A0A1H9HY39"/>
<gene>
    <name evidence="1" type="ORF">SAMN02982919_00954</name>
</gene>
<dbReference type="STRING" id="180197.SAMN02982919_00954"/>
<dbReference type="Proteomes" id="UP000199766">
    <property type="component" value="Unassembled WGS sequence"/>
</dbReference>
<keyword evidence="2" id="KW-1185">Reference proteome</keyword>
<evidence type="ECO:0000313" key="2">
    <source>
        <dbReference type="Proteomes" id="UP000199766"/>
    </source>
</evidence>
<name>A0A1H9HY39_9BURK</name>
<protein>
    <submittedName>
        <fullName evidence="1">Uncharacterized protein</fullName>
    </submittedName>
</protein>